<feature type="chain" id="PRO_5018139378" evidence="1">
    <location>
        <begin position="23"/>
        <end position="170"/>
    </location>
</feature>
<accession>A0A3N2R9S6</accession>
<protein>
    <submittedName>
        <fullName evidence="2">Uncharacterized protein</fullName>
    </submittedName>
</protein>
<evidence type="ECO:0000313" key="2">
    <source>
        <dbReference type="EMBL" id="ROU04214.1"/>
    </source>
</evidence>
<organism evidence="2 3">
    <name type="scientific">Histidinibacterium lentulum</name>
    <dbReference type="NCBI Taxonomy" id="2480588"/>
    <lineage>
        <taxon>Bacteria</taxon>
        <taxon>Pseudomonadati</taxon>
        <taxon>Pseudomonadota</taxon>
        <taxon>Alphaproteobacteria</taxon>
        <taxon>Rhodobacterales</taxon>
        <taxon>Paracoccaceae</taxon>
        <taxon>Histidinibacterium</taxon>
    </lineage>
</organism>
<evidence type="ECO:0000313" key="3">
    <source>
        <dbReference type="Proteomes" id="UP000268016"/>
    </source>
</evidence>
<reference evidence="2 3" key="1">
    <citation type="submission" date="2018-10" db="EMBL/GenBank/DDBJ databases">
        <title>Histidinibacterium lentulum gen. nov., sp. nov., a marine bacterium from the culture broth of Picochlorum sp. 122.</title>
        <authorList>
            <person name="Wang G."/>
        </authorList>
    </citation>
    <scope>NUCLEOTIDE SEQUENCE [LARGE SCALE GENOMIC DNA]</scope>
    <source>
        <strain evidence="2 3">B17</strain>
    </source>
</reference>
<keyword evidence="3" id="KW-1185">Reference proteome</keyword>
<name>A0A3N2R9S6_9RHOB</name>
<gene>
    <name evidence="2" type="ORF">EAT49_02155</name>
</gene>
<dbReference type="RefSeq" id="WP_123640622.1">
    <property type="nucleotide sequence ID" value="NZ_ML119081.1"/>
</dbReference>
<dbReference type="Proteomes" id="UP000268016">
    <property type="component" value="Unassembled WGS sequence"/>
</dbReference>
<dbReference type="AlphaFoldDB" id="A0A3N2R9S6"/>
<dbReference type="EMBL" id="RDRB01000001">
    <property type="protein sequence ID" value="ROU04214.1"/>
    <property type="molecule type" value="Genomic_DNA"/>
</dbReference>
<proteinExistence type="predicted"/>
<evidence type="ECO:0000256" key="1">
    <source>
        <dbReference type="SAM" id="SignalP"/>
    </source>
</evidence>
<sequence>MRPKIAPAILLAASLLAGPALAQGFVPIHHGEASRIAPYSDPVRGWRIAAARDAGGFSFCTATRGEDRNRVRIGSDGVAWQIAVVDEENRVARDGTILAVIDNRPWELQPVRVGNWLIARVPPTMYEQLRLGDALTVDIGGRLLRRDLAGSLAAMTRVGECVRRRGVSGG</sequence>
<comment type="caution">
    <text evidence="2">The sequence shown here is derived from an EMBL/GenBank/DDBJ whole genome shotgun (WGS) entry which is preliminary data.</text>
</comment>
<feature type="signal peptide" evidence="1">
    <location>
        <begin position="1"/>
        <end position="22"/>
    </location>
</feature>
<keyword evidence="1" id="KW-0732">Signal</keyword>